<accession>A0A371HI18</accession>
<dbReference type="InterPro" id="IPR006566">
    <property type="entry name" value="FBD"/>
</dbReference>
<feature type="non-terminal residue" evidence="2">
    <location>
        <position position="1"/>
    </location>
</feature>
<dbReference type="PANTHER" id="PTHR31900:SF32">
    <property type="entry name" value="F-BOX_RNI_FBD-LIKE DOMAIN PROTEIN"/>
    <property type="match status" value="1"/>
</dbReference>
<keyword evidence="3" id="KW-1185">Reference proteome</keyword>
<dbReference type="Pfam" id="PF08387">
    <property type="entry name" value="FBD"/>
    <property type="match status" value="1"/>
</dbReference>
<dbReference type="InterPro" id="IPR001810">
    <property type="entry name" value="F-box_dom"/>
</dbReference>
<dbReference type="SMART" id="SM00579">
    <property type="entry name" value="FBD"/>
    <property type="match status" value="1"/>
</dbReference>
<reference evidence="2" key="1">
    <citation type="submission" date="2018-05" db="EMBL/GenBank/DDBJ databases">
        <title>Draft genome of Mucuna pruriens seed.</title>
        <authorList>
            <person name="Nnadi N.E."/>
            <person name="Vos R."/>
            <person name="Hasami M.H."/>
            <person name="Devisetty U.K."/>
            <person name="Aguiy J.C."/>
        </authorList>
    </citation>
    <scope>NUCLEOTIDE SEQUENCE [LARGE SCALE GENOMIC DNA]</scope>
    <source>
        <strain evidence="2">JCA_2017</strain>
    </source>
</reference>
<dbReference type="Pfam" id="PF00646">
    <property type="entry name" value="F-box"/>
    <property type="match status" value="1"/>
</dbReference>
<dbReference type="OrthoDB" id="612216at2759"/>
<dbReference type="EMBL" id="QJKJ01002532">
    <property type="protein sequence ID" value="RDY02451.1"/>
    <property type="molecule type" value="Genomic_DNA"/>
</dbReference>
<dbReference type="Proteomes" id="UP000257109">
    <property type="component" value="Unassembled WGS sequence"/>
</dbReference>
<dbReference type="STRING" id="157652.A0A371HI18"/>
<comment type="caution">
    <text evidence="2">The sequence shown here is derived from an EMBL/GenBank/DDBJ whole genome shotgun (WGS) entry which is preliminary data.</text>
</comment>
<dbReference type="SUPFAM" id="SSF81383">
    <property type="entry name" value="F-box domain"/>
    <property type="match status" value="1"/>
</dbReference>
<evidence type="ECO:0000313" key="3">
    <source>
        <dbReference type="Proteomes" id="UP000257109"/>
    </source>
</evidence>
<sequence>MDSNTATMDNTTIQRTTWQSAAGAEDIISQIHDSILGNILSFLPTMEAVHTSVLSKRWIDVWTSITSLKFDDSVVCYGKKMPKEQYVYFVKKMLLHLDNLSIKSLSLCLTCYQYDSTLVSAWISSILERGVQKLHIQYADKVLFPSHSLFSCSSLVQLLLQMRCDLSVPIFSCLPNLQNLSISGIRLVSESSTYSEDLTLSFPVLKVFEARGCEWSTKQNLCIQAPLLERCSMAIWNSLSHEPCKPSIKIFSPGLTDFSYEGDLEQEIILINPSSVRTASVVVVIDEDRKDRMGKLGLQVHKLLTQIREVEWLRLLLYKVLMHATDTFTHLPAFGRLTYLQLNEITSEALLNLLHNSPILNTLVLQNGVSELNKDVLTGASVPQCFLSSLKVFVFKGFSVHEHEVLLAKFVIANAAVLERMNICTAFWLRYSNIDMNRVKEQILSFPKCSSFVMIQISEVDS</sequence>
<dbReference type="PANTHER" id="PTHR31900">
    <property type="entry name" value="F-BOX/RNI SUPERFAMILY PROTEIN-RELATED"/>
    <property type="match status" value="1"/>
</dbReference>
<proteinExistence type="predicted"/>
<organism evidence="2 3">
    <name type="scientific">Mucuna pruriens</name>
    <name type="common">Velvet bean</name>
    <name type="synonym">Dolichos pruriens</name>
    <dbReference type="NCBI Taxonomy" id="157652"/>
    <lineage>
        <taxon>Eukaryota</taxon>
        <taxon>Viridiplantae</taxon>
        <taxon>Streptophyta</taxon>
        <taxon>Embryophyta</taxon>
        <taxon>Tracheophyta</taxon>
        <taxon>Spermatophyta</taxon>
        <taxon>Magnoliopsida</taxon>
        <taxon>eudicotyledons</taxon>
        <taxon>Gunneridae</taxon>
        <taxon>Pentapetalae</taxon>
        <taxon>rosids</taxon>
        <taxon>fabids</taxon>
        <taxon>Fabales</taxon>
        <taxon>Fabaceae</taxon>
        <taxon>Papilionoideae</taxon>
        <taxon>50 kb inversion clade</taxon>
        <taxon>NPAAA clade</taxon>
        <taxon>indigoferoid/millettioid clade</taxon>
        <taxon>Phaseoleae</taxon>
        <taxon>Mucuna</taxon>
    </lineage>
</organism>
<name>A0A371HI18_MUCPR</name>
<evidence type="ECO:0000313" key="2">
    <source>
        <dbReference type="EMBL" id="RDY02451.1"/>
    </source>
</evidence>
<dbReference type="AlphaFoldDB" id="A0A371HI18"/>
<protein>
    <submittedName>
        <fullName evidence="2">F-box/FBD/LRR-repeat protein</fullName>
    </submittedName>
</protein>
<feature type="domain" description="FBD" evidence="1">
    <location>
        <begin position="384"/>
        <end position="458"/>
    </location>
</feature>
<evidence type="ECO:0000259" key="1">
    <source>
        <dbReference type="SMART" id="SM00579"/>
    </source>
</evidence>
<dbReference type="InterPro" id="IPR036047">
    <property type="entry name" value="F-box-like_dom_sf"/>
</dbReference>
<gene>
    <name evidence="2" type="ORF">CR513_14084</name>
</gene>
<dbReference type="InterPro" id="IPR050232">
    <property type="entry name" value="FBL13/AtMIF1-like"/>
</dbReference>